<accession>A0A0C2JU23</accession>
<organism evidence="1 2">
    <name type="scientific">Thelohanellus kitauei</name>
    <name type="common">Myxosporean</name>
    <dbReference type="NCBI Taxonomy" id="669202"/>
    <lineage>
        <taxon>Eukaryota</taxon>
        <taxon>Metazoa</taxon>
        <taxon>Cnidaria</taxon>
        <taxon>Myxozoa</taxon>
        <taxon>Myxosporea</taxon>
        <taxon>Bivalvulida</taxon>
        <taxon>Platysporina</taxon>
        <taxon>Myxobolidae</taxon>
        <taxon>Thelohanellus</taxon>
    </lineage>
</organism>
<comment type="caution">
    <text evidence="1">The sequence shown here is derived from an EMBL/GenBank/DDBJ whole genome shotgun (WGS) entry which is preliminary data.</text>
</comment>
<sequence length="287" mass="33425">MNKLIDLIQNGDEPLKTHALKCIQVFVYNDNQMDPYYPRLRELLDLLIKNVMVCIDADPDGMLVSVEPADDPTNDYVDDFERSLIHMREIGRKQLDVPVVTLKDLVDQGIISKASQQKFHYMALIYCLIQIYHPSEFIDNEELFKLLYHCLNVTKVKSDAVVAVSLEIIYEFMDDSAMFNKFIKDDILYRVLSVPYYNTFKISENQSYLQNIYESDKNLIKIIIDYIIHASKKCFDDNLPVALINFMKYSTIDDLNEIKGFQTVIESSRDSTFIKLRDVNLKITDVK</sequence>
<gene>
    <name evidence="1" type="ORF">RF11_12360</name>
</gene>
<name>A0A0C2JU23_THEKT</name>
<evidence type="ECO:0000313" key="1">
    <source>
        <dbReference type="EMBL" id="KII72893.1"/>
    </source>
</evidence>
<reference evidence="1 2" key="1">
    <citation type="journal article" date="2014" name="Genome Biol. Evol.">
        <title>The genome of the myxosporean Thelohanellus kitauei shows adaptations to nutrient acquisition within its fish host.</title>
        <authorList>
            <person name="Yang Y."/>
            <person name="Xiong J."/>
            <person name="Zhou Z."/>
            <person name="Huo F."/>
            <person name="Miao W."/>
            <person name="Ran C."/>
            <person name="Liu Y."/>
            <person name="Zhang J."/>
            <person name="Feng J."/>
            <person name="Wang M."/>
            <person name="Wang M."/>
            <person name="Wang L."/>
            <person name="Yao B."/>
        </authorList>
    </citation>
    <scope>NUCLEOTIDE SEQUENCE [LARGE SCALE GENOMIC DNA]</scope>
    <source>
        <strain evidence="1">Wuqing</strain>
    </source>
</reference>
<evidence type="ECO:0000313" key="2">
    <source>
        <dbReference type="Proteomes" id="UP000031668"/>
    </source>
</evidence>
<dbReference type="Proteomes" id="UP000031668">
    <property type="component" value="Unassembled WGS sequence"/>
</dbReference>
<dbReference type="AlphaFoldDB" id="A0A0C2JU23"/>
<dbReference type="EMBL" id="JWZT01001076">
    <property type="protein sequence ID" value="KII72893.1"/>
    <property type="molecule type" value="Genomic_DNA"/>
</dbReference>
<protein>
    <submittedName>
        <fullName evidence="1">Uncharacterized protein</fullName>
    </submittedName>
</protein>
<keyword evidence="2" id="KW-1185">Reference proteome</keyword>
<proteinExistence type="predicted"/>